<gene>
    <name evidence="2" type="ORF">CBR_g45395</name>
</gene>
<protein>
    <submittedName>
        <fullName evidence="2">Uncharacterized protein</fullName>
    </submittedName>
</protein>
<evidence type="ECO:0000256" key="1">
    <source>
        <dbReference type="SAM" id="MobiDB-lite"/>
    </source>
</evidence>
<feature type="compositionally biased region" description="Basic residues" evidence="1">
    <location>
        <begin position="114"/>
        <end position="123"/>
    </location>
</feature>
<evidence type="ECO:0000313" key="3">
    <source>
        <dbReference type="Proteomes" id="UP000265515"/>
    </source>
</evidence>
<dbReference type="EMBL" id="BFEA01000607">
    <property type="protein sequence ID" value="GBG87335.1"/>
    <property type="molecule type" value="Genomic_DNA"/>
</dbReference>
<feature type="region of interest" description="Disordered" evidence="1">
    <location>
        <begin position="1"/>
        <end position="34"/>
    </location>
</feature>
<dbReference type="Gramene" id="GBG87335">
    <property type="protein sequence ID" value="GBG87335"/>
    <property type="gene ID" value="CBR_g45395"/>
</dbReference>
<name>A0A388LYI8_CHABU</name>
<proteinExistence type="predicted"/>
<evidence type="ECO:0000313" key="2">
    <source>
        <dbReference type="EMBL" id="GBG87335.1"/>
    </source>
</evidence>
<comment type="caution">
    <text evidence="2">The sequence shown here is derived from an EMBL/GenBank/DDBJ whole genome shotgun (WGS) entry which is preliminary data.</text>
</comment>
<organism evidence="2 3">
    <name type="scientific">Chara braunii</name>
    <name type="common">Braun's stonewort</name>
    <dbReference type="NCBI Taxonomy" id="69332"/>
    <lineage>
        <taxon>Eukaryota</taxon>
        <taxon>Viridiplantae</taxon>
        <taxon>Streptophyta</taxon>
        <taxon>Charophyceae</taxon>
        <taxon>Charales</taxon>
        <taxon>Characeae</taxon>
        <taxon>Chara</taxon>
    </lineage>
</organism>
<dbReference type="Proteomes" id="UP000265515">
    <property type="component" value="Unassembled WGS sequence"/>
</dbReference>
<keyword evidence="3" id="KW-1185">Reference proteome</keyword>
<dbReference type="AlphaFoldDB" id="A0A388LYI8"/>
<accession>A0A388LYI8</accession>
<sequence length="371" mass="40774">MRNRKRSTCHVGHQLQKGGDHGAQNPVGTNSGTAKTLARRTQLGTKALIGKILYYSRNYSDWTRVVTTTNAERAEKLPRVSRNTIVATRLYHRGKATASPNTEGSPVLIPGTRGTHHPRRVGRKTATTEQENHRGNATASPNTEGSPVLIPGYQTPRIRSKIRAEFVLRRTTGFQIARLRRQTTAATPMSRPTRQEVHCILQGGGRGAISQQAVSATRDKRQSPGHYVLLAQLALNSVQVETQTAVLDTMVVVFDMTMAVFDMTSVTTTTVHDNDPDTTTSVFDTTTAVFDTMAIVFDPTTIVFDTTTSVFDTTRIVFDTTMTVSDTTRIGFDTTPSVLDTTTIVFNTTTNVSDTTTIVFNTMTIVYDDRV</sequence>
<feature type="compositionally biased region" description="Polar residues" evidence="1">
    <location>
        <begin position="125"/>
        <end position="145"/>
    </location>
</feature>
<reference evidence="2 3" key="1">
    <citation type="journal article" date="2018" name="Cell">
        <title>The Chara Genome: Secondary Complexity and Implications for Plant Terrestrialization.</title>
        <authorList>
            <person name="Nishiyama T."/>
            <person name="Sakayama H."/>
            <person name="Vries J.D."/>
            <person name="Buschmann H."/>
            <person name="Saint-Marcoux D."/>
            <person name="Ullrich K.K."/>
            <person name="Haas F.B."/>
            <person name="Vanderstraeten L."/>
            <person name="Becker D."/>
            <person name="Lang D."/>
            <person name="Vosolsobe S."/>
            <person name="Rombauts S."/>
            <person name="Wilhelmsson P.K.I."/>
            <person name="Janitza P."/>
            <person name="Kern R."/>
            <person name="Heyl A."/>
            <person name="Rumpler F."/>
            <person name="Villalobos L.I.A.C."/>
            <person name="Clay J.M."/>
            <person name="Skokan R."/>
            <person name="Toyoda A."/>
            <person name="Suzuki Y."/>
            <person name="Kagoshima H."/>
            <person name="Schijlen E."/>
            <person name="Tajeshwar N."/>
            <person name="Catarino B."/>
            <person name="Hetherington A.J."/>
            <person name="Saltykova A."/>
            <person name="Bonnot C."/>
            <person name="Breuninger H."/>
            <person name="Symeonidi A."/>
            <person name="Radhakrishnan G.V."/>
            <person name="Van Nieuwerburgh F."/>
            <person name="Deforce D."/>
            <person name="Chang C."/>
            <person name="Karol K.G."/>
            <person name="Hedrich R."/>
            <person name="Ulvskov P."/>
            <person name="Glockner G."/>
            <person name="Delwiche C.F."/>
            <person name="Petrasek J."/>
            <person name="Van de Peer Y."/>
            <person name="Friml J."/>
            <person name="Beilby M."/>
            <person name="Dolan L."/>
            <person name="Kohara Y."/>
            <person name="Sugano S."/>
            <person name="Fujiyama A."/>
            <person name="Delaux P.-M."/>
            <person name="Quint M."/>
            <person name="TheiBen G."/>
            <person name="Hagemann M."/>
            <person name="Harholt J."/>
            <person name="Dunand C."/>
            <person name="Zachgo S."/>
            <person name="Langdale J."/>
            <person name="Maumus F."/>
            <person name="Straeten D.V.D."/>
            <person name="Gould S.B."/>
            <person name="Rensing S.A."/>
        </authorList>
    </citation>
    <scope>NUCLEOTIDE SEQUENCE [LARGE SCALE GENOMIC DNA]</scope>
    <source>
        <strain evidence="2 3">S276</strain>
    </source>
</reference>
<feature type="region of interest" description="Disordered" evidence="1">
    <location>
        <begin position="94"/>
        <end position="152"/>
    </location>
</feature>